<dbReference type="GO" id="GO:0019134">
    <property type="term" value="F:glucosamine-1-phosphate N-acetyltransferase activity"/>
    <property type="evidence" value="ECO:0007669"/>
    <property type="project" value="UniProtKB-UniRule"/>
</dbReference>
<keyword evidence="13 20" id="KW-0573">Peptidoglycan synthesis</keyword>
<dbReference type="CDD" id="cd02540">
    <property type="entry name" value="GT2_GlmU_N_bac"/>
    <property type="match status" value="1"/>
</dbReference>
<dbReference type="CDD" id="cd03353">
    <property type="entry name" value="LbH_GlmU_C"/>
    <property type="match status" value="1"/>
</dbReference>
<evidence type="ECO:0000256" key="19">
    <source>
        <dbReference type="ARBA" id="ARBA00049628"/>
    </source>
</evidence>
<dbReference type="PANTHER" id="PTHR43584">
    <property type="entry name" value="NUCLEOTIDYL TRANSFERASE"/>
    <property type="match status" value="1"/>
</dbReference>
<evidence type="ECO:0000256" key="20">
    <source>
        <dbReference type="HAMAP-Rule" id="MF_01631"/>
    </source>
</evidence>
<evidence type="ECO:0000256" key="17">
    <source>
        <dbReference type="ARBA" id="ARBA00048247"/>
    </source>
</evidence>
<evidence type="ECO:0000256" key="7">
    <source>
        <dbReference type="ARBA" id="ARBA00022679"/>
    </source>
</evidence>
<comment type="subunit">
    <text evidence="20">Homotrimer.</text>
</comment>
<organism evidence="22 23">
    <name type="scientific">Vagococcus fluvialis bH819</name>
    <dbReference type="NCBI Taxonomy" id="1255619"/>
    <lineage>
        <taxon>Bacteria</taxon>
        <taxon>Bacillati</taxon>
        <taxon>Bacillota</taxon>
        <taxon>Bacilli</taxon>
        <taxon>Lactobacillales</taxon>
        <taxon>Enterococcaceae</taxon>
        <taxon>Vagococcus</taxon>
    </lineage>
</organism>
<evidence type="ECO:0000256" key="14">
    <source>
        <dbReference type="ARBA" id="ARBA00023268"/>
    </source>
</evidence>
<feature type="region of interest" description="Linker" evidence="20">
    <location>
        <begin position="231"/>
        <end position="251"/>
    </location>
</feature>
<feature type="binding site" evidence="20">
    <location>
        <position position="228"/>
    </location>
    <ligand>
        <name>Mg(2+)</name>
        <dbReference type="ChEBI" id="CHEBI:18420"/>
    </ligand>
</feature>
<keyword evidence="10 20" id="KW-0677">Repeat</keyword>
<evidence type="ECO:0000256" key="1">
    <source>
        <dbReference type="ARBA" id="ARBA00004496"/>
    </source>
</evidence>
<keyword evidence="9 20" id="KW-0479">Metal-binding</keyword>
<dbReference type="SUPFAM" id="SSF51161">
    <property type="entry name" value="Trimeric LpxA-like enzymes"/>
    <property type="match status" value="1"/>
</dbReference>
<feature type="active site" description="Proton acceptor" evidence="20">
    <location>
        <position position="363"/>
    </location>
</feature>
<dbReference type="InterPro" id="IPR050065">
    <property type="entry name" value="GlmU-like"/>
</dbReference>
<dbReference type="GO" id="GO:0009252">
    <property type="term" value="P:peptidoglycan biosynthetic process"/>
    <property type="evidence" value="ECO:0007669"/>
    <property type="project" value="UniProtKB-UniRule"/>
</dbReference>
<dbReference type="Pfam" id="PF00132">
    <property type="entry name" value="Hexapep"/>
    <property type="match status" value="2"/>
</dbReference>
<dbReference type="EC" id="2.3.1.157" evidence="20"/>
<feature type="binding site" evidence="20">
    <location>
        <position position="103"/>
    </location>
    <ligand>
        <name>Mg(2+)</name>
        <dbReference type="ChEBI" id="CHEBI:18420"/>
    </ligand>
</feature>
<dbReference type="EMBL" id="FWFD01000007">
    <property type="protein sequence ID" value="SLM85024.1"/>
    <property type="molecule type" value="Genomic_DNA"/>
</dbReference>
<feature type="binding site" evidence="20">
    <location>
        <position position="170"/>
    </location>
    <ligand>
        <name>UDP-N-acetyl-alpha-D-glucosamine</name>
        <dbReference type="ChEBI" id="CHEBI:57705"/>
    </ligand>
</feature>
<dbReference type="Pfam" id="PF00483">
    <property type="entry name" value="NTP_transferase"/>
    <property type="match status" value="1"/>
</dbReference>
<dbReference type="GO" id="GO:0016020">
    <property type="term" value="C:membrane"/>
    <property type="evidence" value="ECO:0007669"/>
    <property type="project" value="GOC"/>
</dbReference>
<dbReference type="UniPathway" id="UPA00973"/>
<comment type="pathway">
    <text evidence="3 20">Nucleotide-sugar biosynthesis; UDP-N-acetyl-alpha-D-glucosamine biosynthesis; UDP-N-acetyl-alpha-D-glucosamine from N-acetyl-alpha-D-glucosamine 1-phosphate: step 1/1.</text>
</comment>
<keyword evidence="12 20" id="KW-0133">Cell shape</keyword>
<evidence type="ECO:0000256" key="15">
    <source>
        <dbReference type="ARBA" id="ARBA00023315"/>
    </source>
</evidence>
<comment type="caution">
    <text evidence="20">Lacks conserved residue(s) required for the propagation of feature annotation.</text>
</comment>
<dbReference type="InterPro" id="IPR005882">
    <property type="entry name" value="Bifunctional_GlmU"/>
</dbReference>
<dbReference type="SUPFAM" id="SSF53448">
    <property type="entry name" value="Nucleotide-diphospho-sugar transferases"/>
    <property type="match status" value="1"/>
</dbReference>
<dbReference type="GO" id="GO:0008360">
    <property type="term" value="P:regulation of cell shape"/>
    <property type="evidence" value="ECO:0007669"/>
    <property type="project" value="UniProtKB-KW"/>
</dbReference>
<dbReference type="InterPro" id="IPR005835">
    <property type="entry name" value="NTP_transferase_dom"/>
</dbReference>
<dbReference type="GO" id="GO:0000902">
    <property type="term" value="P:cell morphogenesis"/>
    <property type="evidence" value="ECO:0007669"/>
    <property type="project" value="UniProtKB-UniRule"/>
</dbReference>
<evidence type="ECO:0000256" key="3">
    <source>
        <dbReference type="ARBA" id="ARBA00005208"/>
    </source>
</evidence>
<dbReference type="Gene3D" id="2.160.10.10">
    <property type="entry name" value="Hexapeptide repeat proteins"/>
    <property type="match status" value="1"/>
</dbReference>
<proteinExistence type="inferred from homology"/>
<evidence type="ECO:0000256" key="12">
    <source>
        <dbReference type="ARBA" id="ARBA00022960"/>
    </source>
</evidence>
<feature type="binding site" evidence="20">
    <location>
        <position position="333"/>
    </location>
    <ligand>
        <name>UDP-N-acetyl-alpha-D-glucosamine</name>
        <dbReference type="ChEBI" id="CHEBI:57705"/>
    </ligand>
</feature>
<feature type="binding site" evidence="20">
    <location>
        <position position="155"/>
    </location>
    <ligand>
        <name>UDP-N-acetyl-alpha-D-glucosamine</name>
        <dbReference type="ChEBI" id="CHEBI:57705"/>
    </ligand>
</feature>
<feature type="binding site" evidence="20">
    <location>
        <begin position="9"/>
        <end position="12"/>
    </location>
    <ligand>
        <name>UDP-N-acetyl-alpha-D-glucosamine</name>
        <dbReference type="ChEBI" id="CHEBI:57705"/>
    </ligand>
</feature>
<dbReference type="InterPro" id="IPR038009">
    <property type="entry name" value="GlmU_C_LbH"/>
</dbReference>
<dbReference type="OrthoDB" id="9775031at2"/>
<dbReference type="GO" id="GO:0071555">
    <property type="term" value="P:cell wall organization"/>
    <property type="evidence" value="ECO:0007669"/>
    <property type="project" value="UniProtKB-KW"/>
</dbReference>
<comment type="subcellular location">
    <subcellularLocation>
        <location evidence="1 20">Cytoplasm</location>
    </subcellularLocation>
</comment>
<feature type="binding site" evidence="20">
    <location>
        <position position="23"/>
    </location>
    <ligand>
        <name>UDP-N-acetyl-alpha-D-glucosamine</name>
        <dbReference type="ChEBI" id="CHEBI:57705"/>
    </ligand>
</feature>
<dbReference type="GO" id="GO:0000287">
    <property type="term" value="F:magnesium ion binding"/>
    <property type="evidence" value="ECO:0007669"/>
    <property type="project" value="UniProtKB-UniRule"/>
</dbReference>
<comment type="function">
    <text evidence="19 20">Catalyzes the last two sequential reactions in the de novo biosynthetic pathway for UDP-N-acetylglucosamine (UDP-GlcNAc). The C-terminal domain catalyzes the transfer of acetyl group from acetyl coenzyme A to glucosamine-1-phosphate (GlcN-1-P) to produce N-acetylglucosamine-1-phosphate (GlcNAc-1-P), which is converted into UDP-GlcNAc by the transfer of uridine 5-monophosphate (from uridine 5-triphosphate), a reaction catalyzed by the N-terminal domain.</text>
</comment>
<dbReference type="AlphaFoldDB" id="A0A1X6WL24"/>
<evidence type="ECO:0000256" key="18">
    <source>
        <dbReference type="ARBA" id="ARBA00048493"/>
    </source>
</evidence>
<evidence type="ECO:0000256" key="5">
    <source>
        <dbReference type="ARBA" id="ARBA00007947"/>
    </source>
</evidence>
<feature type="binding site" evidence="20">
    <location>
        <position position="366"/>
    </location>
    <ligand>
        <name>UDP-N-acetyl-alpha-D-glucosamine</name>
        <dbReference type="ChEBI" id="CHEBI:57705"/>
    </ligand>
</feature>
<dbReference type="GO" id="GO:0005737">
    <property type="term" value="C:cytoplasm"/>
    <property type="evidence" value="ECO:0007669"/>
    <property type="project" value="UniProtKB-SubCell"/>
</dbReference>
<evidence type="ECO:0000256" key="4">
    <source>
        <dbReference type="ARBA" id="ARBA00007707"/>
    </source>
</evidence>
<feature type="binding site" evidence="20">
    <location>
        <position position="73"/>
    </location>
    <ligand>
        <name>UDP-N-acetyl-alpha-D-glucosamine</name>
        <dbReference type="ChEBI" id="CHEBI:57705"/>
    </ligand>
</feature>
<evidence type="ECO:0000256" key="6">
    <source>
        <dbReference type="ARBA" id="ARBA00022490"/>
    </source>
</evidence>
<feature type="region of interest" description="Pyrophosphorylase" evidence="20">
    <location>
        <begin position="1"/>
        <end position="230"/>
    </location>
</feature>
<dbReference type="Proteomes" id="UP000195918">
    <property type="component" value="Unassembled WGS sequence"/>
</dbReference>
<feature type="region of interest" description="N-acetyltransferase" evidence="20">
    <location>
        <begin position="252"/>
        <end position="457"/>
    </location>
</feature>
<evidence type="ECO:0000256" key="2">
    <source>
        <dbReference type="ARBA" id="ARBA00005166"/>
    </source>
</evidence>
<feature type="binding site" evidence="20">
    <location>
        <position position="423"/>
    </location>
    <ligand>
        <name>acetyl-CoA</name>
        <dbReference type="ChEBI" id="CHEBI:57288"/>
    </ligand>
</feature>
<evidence type="ECO:0000256" key="11">
    <source>
        <dbReference type="ARBA" id="ARBA00022842"/>
    </source>
</evidence>
<feature type="binding site" evidence="20">
    <location>
        <position position="377"/>
    </location>
    <ligand>
        <name>UDP-N-acetyl-alpha-D-glucosamine</name>
        <dbReference type="ChEBI" id="CHEBI:57705"/>
    </ligand>
</feature>
<dbReference type="InterPro" id="IPR011004">
    <property type="entry name" value="Trimer_LpxA-like_sf"/>
</dbReference>
<comment type="pathway">
    <text evidence="2 20">Nucleotide-sugar biosynthesis; UDP-N-acetyl-alpha-D-glucosamine biosynthesis; N-acetyl-alpha-D-glucosamine 1-phosphate from alpha-D-glucosamine 6-phosphate (route II): step 2/2.</text>
</comment>
<keyword evidence="7 20" id="KW-0808">Transferase</keyword>
<dbReference type="HAMAP" id="MF_01631">
    <property type="entry name" value="GlmU"/>
    <property type="match status" value="1"/>
</dbReference>
<keyword evidence="14 20" id="KW-0511">Multifunctional enzyme</keyword>
<keyword evidence="8 20" id="KW-0548">Nucleotidyltransferase</keyword>
<evidence type="ECO:0000259" key="21">
    <source>
        <dbReference type="Pfam" id="PF00483"/>
    </source>
</evidence>
<keyword evidence="15 20" id="KW-0012">Acyltransferase</keyword>
<feature type="binding site" evidence="20">
    <location>
        <begin position="386"/>
        <end position="387"/>
    </location>
    <ligand>
        <name>acetyl-CoA</name>
        <dbReference type="ChEBI" id="CHEBI:57288"/>
    </ligand>
</feature>
<reference evidence="23" key="1">
    <citation type="submission" date="2017-02" db="EMBL/GenBank/DDBJ databases">
        <authorList>
            <person name="Dridi B."/>
        </authorList>
    </citation>
    <scope>NUCLEOTIDE SEQUENCE [LARGE SCALE GENOMIC DNA]</scope>
    <source>
        <strain evidence="23">bH819</strain>
    </source>
</reference>
<comment type="cofactor">
    <cofactor evidence="20">
        <name>Mg(2+)</name>
        <dbReference type="ChEBI" id="CHEBI:18420"/>
    </cofactor>
    <text evidence="20">Binds 1 Mg(2+) ion per subunit.</text>
</comment>
<accession>A0A1X6WL24</accession>
<evidence type="ECO:0000256" key="16">
    <source>
        <dbReference type="ARBA" id="ARBA00023316"/>
    </source>
</evidence>
<evidence type="ECO:0000256" key="13">
    <source>
        <dbReference type="ARBA" id="ARBA00022984"/>
    </source>
</evidence>
<evidence type="ECO:0000256" key="9">
    <source>
        <dbReference type="ARBA" id="ARBA00022723"/>
    </source>
</evidence>
<feature type="domain" description="Nucleotidyl transferase" evidence="21">
    <location>
        <begin position="6"/>
        <end position="219"/>
    </location>
</feature>
<dbReference type="GO" id="GO:0006048">
    <property type="term" value="P:UDP-N-acetylglucosamine biosynthetic process"/>
    <property type="evidence" value="ECO:0007669"/>
    <property type="project" value="UniProtKB-UniPathway"/>
</dbReference>
<evidence type="ECO:0000256" key="10">
    <source>
        <dbReference type="ARBA" id="ARBA00022737"/>
    </source>
</evidence>
<feature type="binding site" evidence="20">
    <location>
        <begin position="78"/>
        <end position="79"/>
    </location>
    <ligand>
        <name>UDP-N-acetyl-alpha-D-glucosamine</name>
        <dbReference type="ChEBI" id="CHEBI:57705"/>
    </ligand>
</feature>
<keyword evidence="23" id="KW-1185">Reference proteome</keyword>
<comment type="similarity">
    <text evidence="4 20">In the C-terminal section; belongs to the transferase hexapeptide repeat family.</text>
</comment>
<dbReference type="NCBIfam" id="NF010934">
    <property type="entry name" value="PRK14354.1"/>
    <property type="match status" value="1"/>
</dbReference>
<evidence type="ECO:0000313" key="22">
    <source>
        <dbReference type="EMBL" id="SLM85024.1"/>
    </source>
</evidence>
<dbReference type="PANTHER" id="PTHR43584:SF3">
    <property type="entry name" value="BIFUNCTIONAL PROTEIN GLMU"/>
    <property type="match status" value="1"/>
</dbReference>
<protein>
    <recommendedName>
        <fullName evidence="20">Bifunctional protein GlmU</fullName>
    </recommendedName>
    <domain>
        <recommendedName>
            <fullName evidence="20">UDP-N-acetylglucosamine pyrophosphorylase</fullName>
            <ecNumber evidence="20">2.7.7.23</ecNumber>
        </recommendedName>
        <alternativeName>
            <fullName evidence="20">N-acetylglucosamine-1-phosphate uridyltransferase</fullName>
        </alternativeName>
    </domain>
    <domain>
        <recommendedName>
            <fullName evidence="20">Glucosamine-1-phosphate N-acetyltransferase</fullName>
            <ecNumber evidence="20">2.3.1.157</ecNumber>
        </recommendedName>
    </domain>
</protein>
<dbReference type="RefSeq" id="WP_086950664.1">
    <property type="nucleotide sequence ID" value="NZ_FWFD01000007.1"/>
</dbReference>
<dbReference type="UniPathway" id="UPA00113">
    <property type="reaction ID" value="UER00532"/>
</dbReference>
<comment type="catalytic activity">
    <reaction evidence="18 20">
        <text>N-acetyl-alpha-D-glucosamine 1-phosphate + UTP + H(+) = UDP-N-acetyl-alpha-D-glucosamine + diphosphate</text>
        <dbReference type="Rhea" id="RHEA:13509"/>
        <dbReference type="ChEBI" id="CHEBI:15378"/>
        <dbReference type="ChEBI" id="CHEBI:33019"/>
        <dbReference type="ChEBI" id="CHEBI:46398"/>
        <dbReference type="ChEBI" id="CHEBI:57705"/>
        <dbReference type="ChEBI" id="CHEBI:57776"/>
        <dbReference type="EC" id="2.7.7.23"/>
    </reaction>
</comment>
<comment type="catalytic activity">
    <reaction evidence="17 20">
        <text>alpha-D-glucosamine 1-phosphate + acetyl-CoA = N-acetyl-alpha-D-glucosamine 1-phosphate + CoA + H(+)</text>
        <dbReference type="Rhea" id="RHEA:13725"/>
        <dbReference type="ChEBI" id="CHEBI:15378"/>
        <dbReference type="ChEBI" id="CHEBI:57287"/>
        <dbReference type="ChEBI" id="CHEBI:57288"/>
        <dbReference type="ChEBI" id="CHEBI:57776"/>
        <dbReference type="ChEBI" id="CHEBI:58516"/>
        <dbReference type="EC" id="2.3.1.157"/>
    </reaction>
</comment>
<evidence type="ECO:0000313" key="23">
    <source>
        <dbReference type="Proteomes" id="UP000195918"/>
    </source>
</evidence>
<evidence type="ECO:0000256" key="8">
    <source>
        <dbReference type="ARBA" id="ARBA00022695"/>
    </source>
</evidence>
<keyword evidence="6 20" id="KW-0963">Cytoplasm</keyword>
<keyword evidence="11 20" id="KW-0460">Magnesium</keyword>
<comment type="pathway">
    <text evidence="20">Bacterial outer membrane biogenesis; LPS lipid A biosynthesis.</text>
</comment>
<feature type="binding site" evidence="20">
    <location>
        <position position="405"/>
    </location>
    <ligand>
        <name>acetyl-CoA</name>
        <dbReference type="ChEBI" id="CHEBI:57288"/>
    </ligand>
</feature>
<feature type="binding site" evidence="20">
    <location>
        <position position="351"/>
    </location>
    <ligand>
        <name>UDP-N-acetyl-alpha-D-glucosamine</name>
        <dbReference type="ChEBI" id="CHEBI:57705"/>
    </ligand>
</feature>
<keyword evidence="16 20" id="KW-0961">Cell wall biogenesis/degradation</keyword>
<dbReference type="NCBIfam" id="TIGR01173">
    <property type="entry name" value="glmU"/>
    <property type="match status" value="1"/>
</dbReference>
<gene>
    <name evidence="20" type="primary">glmU</name>
    <name evidence="22" type="ORF">FM121_02935</name>
</gene>
<dbReference type="EC" id="2.7.7.23" evidence="20"/>
<feature type="binding site" evidence="20">
    <location>
        <position position="440"/>
    </location>
    <ligand>
        <name>acetyl-CoA</name>
        <dbReference type="ChEBI" id="CHEBI:57288"/>
    </ligand>
</feature>
<sequence length="457" mass="49042">MENRYAIILAAGKGSRMKSSLYKVLHSVAGKPMVEHVIEQVEAINVDEIVTIVGFGAEMVKEHVGDRSKYALQKEQLGTGHAVLATADLLKDKKGTTLVICGDTPLLTSDTLSKLVQHHEETKAKATILSAVAKDASGYGRIIRNDKNLVEKIVEHKDASEAELLVNEFNTGTYCFDNEFLFDALNSVGNDNAQGEYYLPDVISILKNKGEIVTAFVMDSEDESMGINDRVALAKANQIMTARINENHMRNGVTFIDPSTTYIESDVLIGQDTLIEPGVVLRGKTVIGDNCFVSANSDISDSIIGNNVKIHSSTLKNATVKDGADVGPYAHLRPDAIIAENAHIGNFVEIKKATIGEGSKVGHLTYVGDATLGKDINVGCGTVFVNYDGKNKFHTTIGDHSFIGSGTNLIGPVSIGNNAATAAGSTITENVPDDALGIARSRQSNLDGYSKKMPYNE</sequence>
<dbReference type="InterPro" id="IPR029044">
    <property type="entry name" value="Nucleotide-diphossugar_trans"/>
</dbReference>
<feature type="binding site" evidence="20">
    <location>
        <position position="228"/>
    </location>
    <ligand>
        <name>UDP-N-acetyl-alpha-D-glucosamine</name>
        <dbReference type="ChEBI" id="CHEBI:57705"/>
    </ligand>
</feature>
<dbReference type="GO" id="GO:0009245">
    <property type="term" value="P:lipid A biosynthetic process"/>
    <property type="evidence" value="ECO:0007669"/>
    <property type="project" value="UniProtKB-UniRule"/>
</dbReference>
<name>A0A1X6WL24_9ENTE</name>
<comment type="similarity">
    <text evidence="5 20">In the N-terminal section; belongs to the N-acetylglucosamine-1-phosphate uridyltransferase family.</text>
</comment>
<dbReference type="GO" id="GO:0003977">
    <property type="term" value="F:UDP-N-acetylglucosamine diphosphorylase activity"/>
    <property type="evidence" value="ECO:0007669"/>
    <property type="project" value="UniProtKB-UniRule"/>
</dbReference>
<dbReference type="InterPro" id="IPR001451">
    <property type="entry name" value="Hexapep"/>
</dbReference>
<feature type="binding site" evidence="20">
    <location>
        <position position="140"/>
    </location>
    <ligand>
        <name>UDP-N-acetyl-alpha-D-glucosamine</name>
        <dbReference type="ChEBI" id="CHEBI:57705"/>
    </ligand>
</feature>
<dbReference type="Gene3D" id="3.90.550.10">
    <property type="entry name" value="Spore Coat Polysaccharide Biosynthesis Protein SpsA, Chain A"/>
    <property type="match status" value="1"/>
</dbReference>